<evidence type="ECO:0000313" key="4">
    <source>
        <dbReference type="EMBL" id="TKR81260.1"/>
    </source>
</evidence>
<dbReference type="OrthoDB" id="5779730at2759"/>
<dbReference type="CDD" id="cd00054">
    <property type="entry name" value="EGF_CA"/>
    <property type="match status" value="1"/>
</dbReference>
<dbReference type="PROSITE" id="PS01186">
    <property type="entry name" value="EGF_2"/>
    <property type="match status" value="1"/>
</dbReference>
<evidence type="ECO:0000256" key="1">
    <source>
        <dbReference type="PROSITE-ProRule" id="PRU00076"/>
    </source>
</evidence>
<feature type="region of interest" description="Disordered" evidence="2">
    <location>
        <begin position="1"/>
        <end position="22"/>
    </location>
</feature>
<evidence type="ECO:0000256" key="2">
    <source>
        <dbReference type="SAM" id="MobiDB-lite"/>
    </source>
</evidence>
<comment type="caution">
    <text evidence="1">Lacks conserved residue(s) required for the propagation of feature annotation.</text>
</comment>
<dbReference type="PANTHER" id="PTHR47324">
    <property type="entry name" value="PROTEIN IRG-7-RELATED"/>
    <property type="match status" value="1"/>
</dbReference>
<evidence type="ECO:0000259" key="3">
    <source>
        <dbReference type="PROSITE" id="PS50026"/>
    </source>
</evidence>
<dbReference type="Gene3D" id="2.10.25.10">
    <property type="entry name" value="Laminin"/>
    <property type="match status" value="1"/>
</dbReference>
<dbReference type="InterPro" id="IPR000742">
    <property type="entry name" value="EGF"/>
</dbReference>
<dbReference type="InterPro" id="IPR053295">
    <property type="entry name" value="Innate_immunity_reg"/>
</dbReference>
<feature type="domain" description="EGF-like" evidence="3">
    <location>
        <begin position="101"/>
        <end position="141"/>
    </location>
</feature>
<proteinExistence type="predicted"/>
<dbReference type="EMBL" id="AZBU02000004">
    <property type="protein sequence ID" value="TKR81260.1"/>
    <property type="molecule type" value="Genomic_DNA"/>
</dbReference>
<sequence>MKDNSKIENSTLHAKGRKNSNGEENKCTMSWIFGEWAQCSLGPFYSQIDVKYGGGTGFLRRILPGLCQIPVNRPVISHPPKCQNGGHLDVSRKCVCEPYFSGNLCETIVCINGGSLNPYPGGPYNLPLCNCPAGYQGQHCEILSCVLQSTQSFDVNHRTLALVYQTTQSIALANSHVSDALESLTNFYDNETSNYFDAYVLTAFADLNVTSTTYKNSTAFVDAVRDSQFTMSLQKKQFAIGALVSLFELGTLRKRSPVFLIVDSPVADSPDKINHAKNLLTEYDILLNIIVLPQFFDTCAVCSTDMLYYNTIAQSTGGAVLNLCDPAKANKQNIDKFIYDYGVTFHRREVITETKTVNAASIDRIPVNSPDDVLYITGWSDQETDFTANFSLGSNGVVLQTYLKFPQMTIFTVTRLQQGIYSLKFSANPGVSYTLNVAQPSQFTVFLGYVANPSVDPNPTSVPHFAVPSHPVLHLSSALQGDVTVRASAAALGANYSYSSTALVRSANCAFEYYFPQNFACPANNGFFYFVVEVTTTDNVVMQRSFPGFCSGIKSNQCLHDGVWDGTKCICSQKEGEKPHYTGKNCEIPICQNHGIVENAACTCPPLVTGEFCEFIQCIKWDYFTHLDKNSAAFSSISFIVQNQIENLMTNIYLKQSIDSFINGLGGSVERQLSLVTFDEQTVTNVISTPVAEKFVETFKSTVGKLAGNSTSGKKGKALEAIQSAYEINMYQPAIFYVFIASETTPHSGVVKMRNDLSKSKIQVS</sequence>
<reference evidence="4" key="1">
    <citation type="submission" date="2013-11" db="EMBL/GenBank/DDBJ databases">
        <authorList>
            <person name="Sternberg P."/>
            <person name="Dillman A."/>
            <person name="Macchietto M."/>
        </authorList>
    </citation>
    <scope>NUCLEOTIDE SEQUENCE</scope>
    <source>
        <strain evidence="4">ALL</strain>
    </source>
</reference>
<protein>
    <recommendedName>
        <fullName evidence="3">EGF-like domain-containing protein</fullName>
    </recommendedName>
</protein>
<dbReference type="AlphaFoldDB" id="A0A4U5NF24"/>
<keyword evidence="1" id="KW-1015">Disulfide bond</keyword>
<dbReference type="PROSITE" id="PS50026">
    <property type="entry name" value="EGF_3"/>
    <property type="match status" value="1"/>
</dbReference>
<keyword evidence="1" id="KW-0245">EGF-like domain</keyword>
<dbReference type="PROSITE" id="PS00022">
    <property type="entry name" value="EGF_1"/>
    <property type="match status" value="2"/>
</dbReference>
<dbReference type="SMART" id="SM00181">
    <property type="entry name" value="EGF"/>
    <property type="match status" value="3"/>
</dbReference>
<name>A0A4U5NF24_STECR</name>
<gene>
    <name evidence="4" type="ORF">L596_015161</name>
</gene>
<reference evidence="4" key="2">
    <citation type="journal article" date="2015" name="Genome Biol.">
        <title>Comparative genomics of Steinernema reveals deeply conserved gene regulatory networks.</title>
        <authorList>
            <person name="Dillman A.R."/>
            <person name="Macchietto M."/>
            <person name="Porter C.F."/>
            <person name="Rogers A."/>
            <person name="Williams B."/>
            <person name="Antoshechkin I."/>
            <person name="Lee M.M."/>
            <person name="Goodwin Z."/>
            <person name="Lu X."/>
            <person name="Lewis E.E."/>
            <person name="Goodrich-Blair H."/>
            <person name="Stock S.P."/>
            <person name="Adams B.J."/>
            <person name="Sternberg P.W."/>
            <person name="Mortazavi A."/>
        </authorList>
    </citation>
    <scope>NUCLEOTIDE SEQUENCE [LARGE SCALE GENOMIC DNA]</scope>
    <source>
        <strain evidence="4">ALL</strain>
    </source>
</reference>
<dbReference type="STRING" id="34508.A0A4U5NF24"/>
<dbReference type="PANTHER" id="PTHR47324:SF3">
    <property type="entry name" value="EGF-LIKE DOMAIN-CONTAINING PROTEIN"/>
    <property type="match status" value="1"/>
</dbReference>
<organism evidence="4">
    <name type="scientific">Steinernema carpocapsae</name>
    <name type="common">Entomopathogenic nematode</name>
    <dbReference type="NCBI Taxonomy" id="34508"/>
    <lineage>
        <taxon>Eukaryota</taxon>
        <taxon>Metazoa</taxon>
        <taxon>Ecdysozoa</taxon>
        <taxon>Nematoda</taxon>
        <taxon>Chromadorea</taxon>
        <taxon>Rhabditida</taxon>
        <taxon>Tylenchina</taxon>
        <taxon>Panagrolaimomorpha</taxon>
        <taxon>Strongyloidoidea</taxon>
        <taxon>Steinernematidae</taxon>
        <taxon>Steinernema</taxon>
    </lineage>
</organism>
<accession>A0A4U5NF24</accession>
<reference evidence="4" key="3">
    <citation type="journal article" date="2019" name="G3 (Bethesda)">
        <title>Hybrid Assembly of the Genome of the Entomopathogenic Nematode Steinernema carpocapsae Identifies the X-Chromosome.</title>
        <authorList>
            <person name="Serra L."/>
            <person name="Macchietto M."/>
            <person name="Macias-Munoz A."/>
            <person name="McGill C.J."/>
            <person name="Rodriguez I.M."/>
            <person name="Rodriguez B."/>
            <person name="Murad R."/>
            <person name="Mortazavi A."/>
        </authorList>
    </citation>
    <scope>NUCLEOTIDE SEQUENCE</scope>
    <source>
        <strain evidence="4">ALL</strain>
    </source>
</reference>
<feature type="disulfide bond" evidence="1">
    <location>
        <begin position="131"/>
        <end position="140"/>
    </location>
</feature>
<comment type="caution">
    <text evidence="4">The sequence shown here is derived from an EMBL/GenBank/DDBJ whole genome shotgun (WGS) entry which is preliminary data.</text>
</comment>